<evidence type="ECO:0000313" key="4">
    <source>
        <dbReference type="EMBL" id="TDH34218.1"/>
    </source>
</evidence>
<feature type="transmembrane region" description="Helical" evidence="2">
    <location>
        <begin position="15"/>
        <end position="40"/>
    </location>
</feature>
<dbReference type="EMBL" id="SMSI01000004">
    <property type="protein sequence ID" value="TDH34218.1"/>
    <property type="molecule type" value="Genomic_DNA"/>
</dbReference>
<dbReference type="GO" id="GO:0005886">
    <property type="term" value="C:plasma membrane"/>
    <property type="evidence" value="ECO:0007669"/>
    <property type="project" value="TreeGrafter"/>
</dbReference>
<dbReference type="PANTHER" id="PTHR30441:SF4">
    <property type="entry name" value="PROTEIN ASMA"/>
    <property type="match status" value="1"/>
</dbReference>
<reference evidence="4 5" key="1">
    <citation type="journal article" date="2013" name="Int. J. Syst. Evol. Microbiol.">
        <title>Hoeflea suaedae sp. nov., an endophytic bacterium isolated from the root of the halophyte Suaeda maritima.</title>
        <authorList>
            <person name="Chung E.J."/>
            <person name="Park J.A."/>
            <person name="Pramanik P."/>
            <person name="Bibi F."/>
            <person name="Jeon C.O."/>
            <person name="Chung Y.R."/>
        </authorList>
    </citation>
    <scope>NUCLEOTIDE SEQUENCE [LARGE SCALE GENOMIC DNA]</scope>
    <source>
        <strain evidence="4 5">YC6898</strain>
    </source>
</reference>
<dbReference type="GO" id="GO:0090313">
    <property type="term" value="P:regulation of protein targeting to membrane"/>
    <property type="evidence" value="ECO:0007669"/>
    <property type="project" value="TreeGrafter"/>
</dbReference>
<dbReference type="PIRSF" id="PIRSF034039">
    <property type="entry name" value="UCP034039"/>
    <property type="match status" value="1"/>
</dbReference>
<name>A0A4R5PH58_9HYPH</name>
<feature type="compositionally biased region" description="Basic and acidic residues" evidence="1">
    <location>
        <begin position="1185"/>
        <end position="1218"/>
    </location>
</feature>
<keyword evidence="2" id="KW-0472">Membrane</keyword>
<organism evidence="4 5">
    <name type="scientific">Pseudohoeflea suaedae</name>
    <dbReference type="NCBI Taxonomy" id="877384"/>
    <lineage>
        <taxon>Bacteria</taxon>
        <taxon>Pseudomonadati</taxon>
        <taxon>Pseudomonadota</taxon>
        <taxon>Alphaproteobacteria</taxon>
        <taxon>Hyphomicrobiales</taxon>
        <taxon>Rhizobiaceae</taxon>
        <taxon>Pseudohoeflea</taxon>
    </lineage>
</organism>
<dbReference type="InterPro" id="IPR007844">
    <property type="entry name" value="AsmA"/>
</dbReference>
<sequence length="1292" mass="135301">MTVQHKTVDYGGNQLARLFVIFGGLLVVALFAALIGPYFIDWTSYRTAFEKEASRVLGQPVEVRGAADARLLPFPSVTFSDVAIGNDINGDSMMTVENFSMDVELAPFLSGEVRIFDMRLENPTVTMRLLPDGELEWALSARPSASGETVVLEKVAVTGATIRIVDTQNRREHVASDIDATLSARSLSGPWRVEGTGELRGRHGSFDISTGAAENGSVRLRTRILPDDAPVLLETEGTAEIADAKPHYDGTFTLQYMNSAEASEPAAAAMVTRGDFEVDNERLRIGEYRMELGGSVDPYIVTGEATVDTGPDPEFLLIADGQQVDVTAEGEDADESAAPISARDRLSALNSFLSRLPPPPLPGRVEMSLPAIIASDTTIRDVRIAARPEGGSWQVDSFAASLPGRTKVEASGVLNVGERASFAGDLVVASSQPSGLANWLTGQVDPVMRRIEQAGFSAKVSLTEQLQRFEGLEVAIGPAVLKGALERQELEGRAPSLSMDLSGDRFDIDAVRALSTLAGIEPRSGDIDQIGVSNLSAHVAAEVLTVGDLDIGEADATLVYRDGELTIGNFSFGNLAGAEGRLSGSFAGSVAAPEGSLTGTIRAGTGDNLLALANRLAGANSTLSRIRSIPGAYDDLDASFSLELSPGNGPALSASGTVNGTEFALSASGAGLAGTGEGARSIRVTADNDEAAVLAGQAGFAVLPLSDTGAAHLEVSLEGEGTAGGDITLLASAGDTSLSLEGKGALPADGPLTGTFDVALSSPDADPVLILFGQALPQTGMGLPVELEARGEFLPEAIVLSNLAGSIAGNAVNGALTFDRTAPEISVSGDLALGSADLDWLTELVLGPRLDALDGGQWSDSAYTPPIEGAPQFDILLQAESFGLGPAGEARDFSGAVAYRDGRLQLTDGTASWRGGTMSGSFNLDNPDGTAFLSATIEAKGVDVATIENAISGSAPVTGRGDFRARVEGTGADSRSLVRAITGGGELSISGFTLSGLDPHAFERIVNGADRDGFETGTAQVEELARLSISNGELTAEQVSLPFSITSGVARFSLPAVTSGAATLSGEGRLNLAAATLDTEFSLAFDPGEEAQAGAEPRIGIRVEGPLDAPERSLDVTQLANFLSVRAYEIERRRVELLQAGVLEKLRLRRILALVEQNDVDRAAAEAAEEERLRREAEERQRRAEEARAERERQAAEAARRAAEEDAARQAAEEEARQLLEQSAPEPPNETQSEPRNEIGNEDRAIERAPLAAPSRAAQPAITNPVVPDPVLPGQSLDFEELPGVRPFDLGN</sequence>
<protein>
    <submittedName>
        <fullName evidence="4">AsmA family protein</fullName>
    </submittedName>
</protein>
<feature type="domain" description="AsmA" evidence="3">
    <location>
        <begin position="16"/>
        <end position="197"/>
    </location>
</feature>
<dbReference type="Proteomes" id="UP000295131">
    <property type="component" value="Unassembled WGS sequence"/>
</dbReference>
<keyword evidence="2" id="KW-0812">Transmembrane</keyword>
<dbReference type="InterPro" id="IPR052894">
    <property type="entry name" value="AsmA-related"/>
</dbReference>
<dbReference type="Pfam" id="PF05170">
    <property type="entry name" value="AsmA"/>
    <property type="match status" value="1"/>
</dbReference>
<evidence type="ECO:0000256" key="2">
    <source>
        <dbReference type="SAM" id="Phobius"/>
    </source>
</evidence>
<evidence type="ECO:0000313" key="5">
    <source>
        <dbReference type="Proteomes" id="UP000295131"/>
    </source>
</evidence>
<dbReference type="InterPro" id="IPR017023">
    <property type="entry name" value="UCP034039"/>
</dbReference>
<feature type="compositionally biased region" description="Basic and acidic residues" evidence="1">
    <location>
        <begin position="1233"/>
        <end position="1247"/>
    </location>
</feature>
<accession>A0A4R5PH58</accession>
<keyword evidence="2" id="KW-1133">Transmembrane helix</keyword>
<evidence type="ECO:0000256" key="1">
    <source>
        <dbReference type="SAM" id="MobiDB-lite"/>
    </source>
</evidence>
<evidence type="ECO:0000259" key="3">
    <source>
        <dbReference type="Pfam" id="PF05170"/>
    </source>
</evidence>
<dbReference type="PANTHER" id="PTHR30441">
    <property type="entry name" value="DUF748 DOMAIN-CONTAINING PROTEIN"/>
    <property type="match status" value="1"/>
</dbReference>
<comment type="caution">
    <text evidence="4">The sequence shown here is derived from an EMBL/GenBank/DDBJ whole genome shotgun (WGS) entry which is preliminary data.</text>
</comment>
<dbReference type="RefSeq" id="WP_133285564.1">
    <property type="nucleotide sequence ID" value="NZ_SMSI01000004.1"/>
</dbReference>
<proteinExistence type="predicted"/>
<keyword evidence="5" id="KW-1185">Reference proteome</keyword>
<feature type="region of interest" description="Disordered" evidence="1">
    <location>
        <begin position="1185"/>
        <end position="1292"/>
    </location>
</feature>
<gene>
    <name evidence="4" type="ORF">E2A64_16195</name>
</gene>